<dbReference type="EMBL" id="CAJJDO010000098">
    <property type="protein sequence ID" value="CAD8190961.1"/>
    <property type="molecule type" value="Genomic_DNA"/>
</dbReference>
<evidence type="ECO:0000313" key="2">
    <source>
        <dbReference type="EMBL" id="CAD8190961.1"/>
    </source>
</evidence>
<keyword evidence="3" id="KW-1185">Reference proteome</keyword>
<name>A0A8S1WQK0_9CILI</name>
<proteinExistence type="predicted"/>
<accession>A0A8S1WQK0</accession>
<feature type="region of interest" description="Disordered" evidence="1">
    <location>
        <begin position="39"/>
        <end position="59"/>
    </location>
</feature>
<evidence type="ECO:0000256" key="1">
    <source>
        <dbReference type="SAM" id="MobiDB-lite"/>
    </source>
</evidence>
<gene>
    <name evidence="2" type="ORF">PPENT_87.1.T0980002</name>
</gene>
<reference evidence="2" key="1">
    <citation type="submission" date="2021-01" db="EMBL/GenBank/DDBJ databases">
        <authorList>
            <consortium name="Genoscope - CEA"/>
            <person name="William W."/>
        </authorList>
    </citation>
    <scope>NUCLEOTIDE SEQUENCE</scope>
</reference>
<organism evidence="2 3">
    <name type="scientific">Paramecium pentaurelia</name>
    <dbReference type="NCBI Taxonomy" id="43138"/>
    <lineage>
        <taxon>Eukaryota</taxon>
        <taxon>Sar</taxon>
        <taxon>Alveolata</taxon>
        <taxon>Ciliophora</taxon>
        <taxon>Intramacronucleata</taxon>
        <taxon>Oligohymenophorea</taxon>
        <taxon>Peniculida</taxon>
        <taxon>Parameciidae</taxon>
        <taxon>Paramecium</taxon>
    </lineage>
</organism>
<comment type="caution">
    <text evidence="2">The sequence shown here is derived from an EMBL/GenBank/DDBJ whole genome shotgun (WGS) entry which is preliminary data.</text>
</comment>
<evidence type="ECO:0000313" key="3">
    <source>
        <dbReference type="Proteomes" id="UP000689195"/>
    </source>
</evidence>
<dbReference type="AlphaFoldDB" id="A0A8S1WQK0"/>
<protein>
    <submittedName>
        <fullName evidence="2">Uncharacterized protein</fullName>
    </submittedName>
</protein>
<sequence length="59" mass="6745">MGIFPIEENLTEWADTHSFAPVLVENMYLQNYMLNRSTSNNQSIGRTSGHDNFPTVILE</sequence>
<dbReference type="Proteomes" id="UP000689195">
    <property type="component" value="Unassembled WGS sequence"/>
</dbReference>